<gene>
    <name evidence="7 8" type="primary">ybeY</name>
    <name evidence="8" type="ORF">FY207_01185</name>
</gene>
<evidence type="ECO:0000256" key="3">
    <source>
        <dbReference type="ARBA" id="ARBA00022723"/>
    </source>
</evidence>
<dbReference type="GO" id="GO:0005737">
    <property type="term" value="C:cytoplasm"/>
    <property type="evidence" value="ECO:0007669"/>
    <property type="project" value="UniProtKB-SubCell"/>
</dbReference>
<dbReference type="Pfam" id="PF02130">
    <property type="entry name" value="YbeY"/>
    <property type="match status" value="1"/>
</dbReference>
<comment type="cofactor">
    <cofactor evidence="7">
        <name>Zn(2+)</name>
        <dbReference type="ChEBI" id="CHEBI:29105"/>
    </cofactor>
    <text evidence="7">Binds 1 zinc ion.</text>
</comment>
<evidence type="ECO:0000256" key="1">
    <source>
        <dbReference type="ARBA" id="ARBA00010875"/>
    </source>
</evidence>
<dbReference type="EC" id="3.1.-.-" evidence="7"/>
<dbReference type="AlphaFoldDB" id="A0A643CMF2"/>
<dbReference type="GO" id="GO:0004521">
    <property type="term" value="F:RNA endonuclease activity"/>
    <property type="evidence" value="ECO:0007669"/>
    <property type="project" value="UniProtKB-UniRule"/>
</dbReference>
<dbReference type="InterPro" id="IPR023091">
    <property type="entry name" value="MetalPrtase_cat_dom_sf_prd"/>
</dbReference>
<keyword evidence="4 7" id="KW-0255">Endonuclease</keyword>
<dbReference type="NCBIfam" id="TIGR00043">
    <property type="entry name" value="rRNA maturation RNase YbeY"/>
    <property type="match status" value="1"/>
</dbReference>
<evidence type="ECO:0000256" key="6">
    <source>
        <dbReference type="ARBA" id="ARBA00022833"/>
    </source>
</evidence>
<protein>
    <recommendedName>
        <fullName evidence="7">Endoribonuclease YbeY</fullName>
        <ecNumber evidence="7">3.1.-.-</ecNumber>
    </recommendedName>
</protein>
<dbReference type="HAMAP" id="MF_00009">
    <property type="entry name" value="Endoribonucl_YbeY"/>
    <property type="match status" value="1"/>
</dbReference>
<keyword evidence="2 7" id="KW-0540">Nuclease</keyword>
<evidence type="ECO:0000313" key="8">
    <source>
        <dbReference type="EMBL" id="KAB0452549.1"/>
    </source>
</evidence>
<dbReference type="GO" id="GO:0004222">
    <property type="term" value="F:metalloendopeptidase activity"/>
    <property type="evidence" value="ECO:0007669"/>
    <property type="project" value="InterPro"/>
</dbReference>
<comment type="similarity">
    <text evidence="1 7">Belongs to the endoribonuclease YbeY family.</text>
</comment>
<comment type="caution">
    <text evidence="8">The sequence shown here is derived from an EMBL/GenBank/DDBJ whole genome shotgun (WGS) entry which is preliminary data.</text>
</comment>
<evidence type="ECO:0000256" key="7">
    <source>
        <dbReference type="HAMAP-Rule" id="MF_00009"/>
    </source>
</evidence>
<evidence type="ECO:0000256" key="5">
    <source>
        <dbReference type="ARBA" id="ARBA00022801"/>
    </source>
</evidence>
<dbReference type="GO" id="GO:0008270">
    <property type="term" value="F:zinc ion binding"/>
    <property type="evidence" value="ECO:0007669"/>
    <property type="project" value="UniProtKB-UniRule"/>
</dbReference>
<evidence type="ECO:0000256" key="4">
    <source>
        <dbReference type="ARBA" id="ARBA00022759"/>
    </source>
</evidence>
<keyword evidence="5 7" id="KW-0378">Hydrolase</keyword>
<proteinExistence type="inferred from homology"/>
<keyword evidence="6 7" id="KW-0862">Zinc</keyword>
<comment type="function">
    <text evidence="7">Single strand-specific metallo-endoribonuclease involved in late-stage 70S ribosome quality control and in maturation of the 3' terminus of the 16S rRNA.</text>
</comment>
<dbReference type="RefSeq" id="WP_042893079.1">
    <property type="nucleotide sequence ID" value="NZ_QLIV01000002.1"/>
</dbReference>
<accession>A0A643CMF2</accession>
<keyword evidence="7" id="KW-0963">Cytoplasm</keyword>
<organism evidence="8">
    <name type="scientific">Anaplasma marginale</name>
    <dbReference type="NCBI Taxonomy" id="770"/>
    <lineage>
        <taxon>Bacteria</taxon>
        <taxon>Pseudomonadati</taxon>
        <taxon>Pseudomonadota</taxon>
        <taxon>Alphaproteobacteria</taxon>
        <taxon>Rickettsiales</taxon>
        <taxon>Anaplasmataceae</taxon>
        <taxon>Anaplasma</taxon>
    </lineage>
</organism>
<dbReference type="InterPro" id="IPR002036">
    <property type="entry name" value="YbeY"/>
</dbReference>
<keyword evidence="7" id="KW-0690">Ribosome biogenesis</keyword>
<keyword evidence="3 7" id="KW-0479">Metal-binding</keyword>
<dbReference type="InterPro" id="IPR020549">
    <property type="entry name" value="YbeY_CS"/>
</dbReference>
<dbReference type="PANTHER" id="PTHR46986">
    <property type="entry name" value="ENDORIBONUCLEASE YBEY, CHLOROPLASTIC"/>
    <property type="match status" value="1"/>
</dbReference>
<name>A0A643CMF2_ANAMA</name>
<feature type="binding site" evidence="7">
    <location>
        <position position="117"/>
    </location>
    <ligand>
        <name>Zn(2+)</name>
        <dbReference type="ChEBI" id="CHEBI:29105"/>
        <note>catalytic</note>
    </ligand>
</feature>
<sequence>MIEVNIHTRGWYKLVGKPKTSAKRVIRFCLSELDITKYDPKVFVVLANDSLLLELNSQYRGIHKATNVLSFSYEKLSPGCCLGEIYLSMERIAEESLEMDVAVRSHFFHMLIHGMLHILGYDHEEPEEAITMQALEVGLLAKLGIRNPYVPRET</sequence>
<evidence type="ECO:0000256" key="2">
    <source>
        <dbReference type="ARBA" id="ARBA00022722"/>
    </source>
</evidence>
<keyword evidence="7" id="KW-0698">rRNA processing</keyword>
<dbReference type="PROSITE" id="PS01306">
    <property type="entry name" value="UPF0054"/>
    <property type="match status" value="1"/>
</dbReference>
<dbReference type="GO" id="GO:0006364">
    <property type="term" value="P:rRNA processing"/>
    <property type="evidence" value="ECO:0007669"/>
    <property type="project" value="UniProtKB-UniRule"/>
</dbReference>
<dbReference type="PANTHER" id="PTHR46986:SF1">
    <property type="entry name" value="ENDORIBONUCLEASE YBEY, CHLOROPLASTIC"/>
    <property type="match status" value="1"/>
</dbReference>
<feature type="binding site" evidence="7">
    <location>
        <position position="123"/>
    </location>
    <ligand>
        <name>Zn(2+)</name>
        <dbReference type="ChEBI" id="CHEBI:29105"/>
        <note>catalytic</note>
    </ligand>
</feature>
<dbReference type="SUPFAM" id="SSF55486">
    <property type="entry name" value="Metalloproteases ('zincins'), catalytic domain"/>
    <property type="match status" value="1"/>
</dbReference>
<comment type="subcellular location">
    <subcellularLocation>
        <location evidence="7">Cytoplasm</location>
    </subcellularLocation>
</comment>
<dbReference type="EMBL" id="VTCY01000002">
    <property type="protein sequence ID" value="KAB0452549.1"/>
    <property type="molecule type" value="Genomic_DNA"/>
</dbReference>
<dbReference type="Gene3D" id="3.40.390.30">
    <property type="entry name" value="Metalloproteases ('zincins'), catalytic domain"/>
    <property type="match status" value="1"/>
</dbReference>
<reference evidence="8" key="1">
    <citation type="submission" date="2019-08" db="EMBL/GenBank/DDBJ databases">
        <authorList>
            <person name="Amaro Estrada I."/>
            <person name="Quiroz Castaneda R.E."/>
            <person name="Martinez Ocampo F."/>
            <person name="Rodriguez Camarillo S.D."/>
        </authorList>
    </citation>
    <scope>NUCLEOTIDE SEQUENCE</scope>
    <source>
        <strain evidence="8">MEX-30-184-02</strain>
    </source>
</reference>
<feature type="binding site" evidence="7">
    <location>
        <position position="113"/>
    </location>
    <ligand>
        <name>Zn(2+)</name>
        <dbReference type="ChEBI" id="CHEBI:29105"/>
        <note>catalytic</note>
    </ligand>
</feature>